<dbReference type="GO" id="GO:0010629">
    <property type="term" value="P:negative regulation of gene expression"/>
    <property type="evidence" value="ECO:0007669"/>
    <property type="project" value="UniProtKB-ARBA"/>
</dbReference>
<accession>A0A8E0VL56</accession>
<protein>
    <submittedName>
        <fullName evidence="9">RNA exonuclease 1</fullName>
    </submittedName>
</protein>
<keyword evidence="3" id="KW-0540">Nuclease</keyword>
<evidence type="ECO:0000256" key="1">
    <source>
        <dbReference type="ARBA" id="ARBA00004123"/>
    </source>
</evidence>
<dbReference type="GO" id="GO:0005634">
    <property type="term" value="C:nucleus"/>
    <property type="evidence" value="ECO:0007669"/>
    <property type="project" value="UniProtKB-SubCell"/>
</dbReference>
<dbReference type="CDD" id="cd06145">
    <property type="entry name" value="REX1_like"/>
    <property type="match status" value="1"/>
</dbReference>
<keyword evidence="6" id="KW-0539">Nucleus</keyword>
<dbReference type="OrthoDB" id="206335at2759"/>
<dbReference type="Gene3D" id="3.30.420.10">
    <property type="entry name" value="Ribonuclease H-like superfamily/Ribonuclease H"/>
    <property type="match status" value="1"/>
</dbReference>
<evidence type="ECO:0000259" key="8">
    <source>
        <dbReference type="SMART" id="SM00479"/>
    </source>
</evidence>
<keyword evidence="5 9" id="KW-0269">Exonuclease</keyword>
<dbReference type="SMART" id="SM00479">
    <property type="entry name" value="EXOIII"/>
    <property type="match status" value="1"/>
</dbReference>
<feature type="compositionally biased region" description="Polar residues" evidence="7">
    <location>
        <begin position="197"/>
        <end position="210"/>
    </location>
</feature>
<dbReference type="Pfam" id="PF15870">
    <property type="entry name" value="EloA-BP1"/>
    <property type="match status" value="1"/>
</dbReference>
<evidence type="ECO:0000256" key="7">
    <source>
        <dbReference type="SAM" id="MobiDB-lite"/>
    </source>
</evidence>
<feature type="domain" description="Exonuclease" evidence="8">
    <location>
        <begin position="599"/>
        <end position="758"/>
    </location>
</feature>
<feature type="region of interest" description="Disordered" evidence="7">
    <location>
        <begin position="250"/>
        <end position="318"/>
    </location>
</feature>
<proteinExistence type="inferred from homology"/>
<dbReference type="InterPro" id="IPR036397">
    <property type="entry name" value="RNaseH_sf"/>
</dbReference>
<evidence type="ECO:0000256" key="4">
    <source>
        <dbReference type="ARBA" id="ARBA00022801"/>
    </source>
</evidence>
<dbReference type="PANTHER" id="PTHR12801:SF115">
    <property type="entry name" value="FI18136P1-RELATED"/>
    <property type="match status" value="1"/>
</dbReference>
<organism evidence="9 10">
    <name type="scientific">Fasciolopsis buskii</name>
    <dbReference type="NCBI Taxonomy" id="27845"/>
    <lineage>
        <taxon>Eukaryota</taxon>
        <taxon>Metazoa</taxon>
        <taxon>Spiralia</taxon>
        <taxon>Lophotrochozoa</taxon>
        <taxon>Platyhelminthes</taxon>
        <taxon>Trematoda</taxon>
        <taxon>Digenea</taxon>
        <taxon>Plagiorchiida</taxon>
        <taxon>Echinostomata</taxon>
        <taxon>Echinostomatoidea</taxon>
        <taxon>Fasciolidae</taxon>
        <taxon>Fasciolopsis</taxon>
    </lineage>
</organism>
<feature type="region of interest" description="Disordered" evidence="7">
    <location>
        <begin position="572"/>
        <end position="593"/>
    </location>
</feature>
<evidence type="ECO:0000256" key="6">
    <source>
        <dbReference type="ARBA" id="ARBA00023242"/>
    </source>
</evidence>
<comment type="caution">
    <text evidence="9">The sequence shown here is derived from an EMBL/GenBank/DDBJ whole genome shotgun (WGS) entry which is preliminary data.</text>
</comment>
<dbReference type="SUPFAM" id="SSF53098">
    <property type="entry name" value="Ribonuclease H-like"/>
    <property type="match status" value="1"/>
</dbReference>
<gene>
    <name evidence="9" type="ORF">FBUS_01048</name>
</gene>
<name>A0A8E0VL56_9TREM</name>
<dbReference type="PANTHER" id="PTHR12801">
    <property type="entry name" value="RNA EXONUCLEASE REXO1 / RECO3 FAMILY MEMBER-RELATED"/>
    <property type="match status" value="1"/>
</dbReference>
<evidence type="ECO:0000256" key="5">
    <source>
        <dbReference type="ARBA" id="ARBA00022839"/>
    </source>
</evidence>
<comment type="subcellular location">
    <subcellularLocation>
        <location evidence="1">Nucleus</location>
    </subcellularLocation>
</comment>
<reference evidence="9" key="1">
    <citation type="submission" date="2019-05" db="EMBL/GenBank/DDBJ databases">
        <title>Annotation for the trematode Fasciolopsis buski.</title>
        <authorList>
            <person name="Choi Y.-J."/>
        </authorList>
    </citation>
    <scope>NUCLEOTIDE SEQUENCE</scope>
    <source>
        <strain evidence="9">HT</strain>
        <tissue evidence="9">Whole worm</tissue>
    </source>
</reference>
<feature type="region of interest" description="Disordered" evidence="7">
    <location>
        <begin position="390"/>
        <end position="423"/>
    </location>
</feature>
<dbReference type="Proteomes" id="UP000728185">
    <property type="component" value="Unassembled WGS sequence"/>
</dbReference>
<dbReference type="GO" id="GO:0004527">
    <property type="term" value="F:exonuclease activity"/>
    <property type="evidence" value="ECO:0007669"/>
    <property type="project" value="UniProtKB-KW"/>
</dbReference>
<dbReference type="InterPro" id="IPR013520">
    <property type="entry name" value="Ribonucl_H"/>
</dbReference>
<evidence type="ECO:0000256" key="2">
    <source>
        <dbReference type="ARBA" id="ARBA00006357"/>
    </source>
</evidence>
<dbReference type="GO" id="GO:0003676">
    <property type="term" value="F:nucleic acid binding"/>
    <property type="evidence" value="ECO:0007669"/>
    <property type="project" value="InterPro"/>
</dbReference>
<dbReference type="InterPro" id="IPR034922">
    <property type="entry name" value="REX1-like_exo"/>
</dbReference>
<keyword evidence="10" id="KW-1185">Reference proteome</keyword>
<feature type="compositionally biased region" description="Polar residues" evidence="7">
    <location>
        <begin position="290"/>
        <end position="304"/>
    </location>
</feature>
<dbReference type="InterPro" id="IPR047021">
    <property type="entry name" value="REXO1/3/4-like"/>
</dbReference>
<sequence>PVVRPETSDGDPSVEAPPVYKPTPIKLLEKLEAKSHAEIQPESEKKVEFKVPFAASTPPSVPVYQPTPISELEKYAPSSLAAYGLPNGTAKASFLASSDPPTYSPVVRPKQVTASGNNAARLNPVDDAQFLYQPSPAYPPVTEEIDLTTDSYEELNATPQKDSKCASEATLKTHPSCTDKTRIVKRKHSEQKGPKVNPSTDSGSISSNKPPKTCHCSHAATAGEPPETDCAIALKRQKLLSLYQDLYGDESPLGENVDKNEPPARKSGLKVRSPFPPYQGELSTKVVKKQTGSVESPPQASQPSVPIMPRPLTPLRKSDKIPMPIRTRYLNQFIEECLIIYQSPNDAYERALNDEQACHDKATSRMAYLNAVIQRLKSLKAEKTQVEKDGVKLTSSGTSTPRTTTISSSTIKQASTPVTTEEDSSEKRLNEVVRGPLFYEQLRPYLLDEEALVANGFPREDKRPGAPRGRAILSVPEEKRSIYSSCQENERICTRCGARFIVDEYGNALATQKCVYHWSRPVKLRTPGAGIDLRYPCCQGEVGQPGCQICPTGHVHEANKWLDPEGFVTTLPPLPSSLRERTTNQGDGEESDATSAPLNIYALDCEMVYTTAGCELARCTIVDSRFHTVMDCVVRPDHMVLDCNTRFSGLTQAEVESAELRITDVQAKLLHLFDSDSILIGHSLESDLTALKLIHSKVVDTSIVFPHRLGPPKKRALRNLVGDYLHRIIQQGECGHSSLEDASACMELMQYKVKEDLRRGKWMFKKTR</sequence>
<feature type="non-terminal residue" evidence="9">
    <location>
        <position position="1"/>
    </location>
</feature>
<dbReference type="FunFam" id="3.30.420.10:FF:000031">
    <property type="entry name" value="RNA exonuclease 1"/>
    <property type="match status" value="1"/>
</dbReference>
<dbReference type="EMBL" id="LUCM01004456">
    <property type="protein sequence ID" value="KAA0194316.1"/>
    <property type="molecule type" value="Genomic_DNA"/>
</dbReference>
<comment type="similarity">
    <text evidence="2">Belongs to the REXO1/REXO3 family.</text>
</comment>
<dbReference type="AlphaFoldDB" id="A0A8E0VL56"/>
<dbReference type="InterPro" id="IPR012337">
    <property type="entry name" value="RNaseH-like_sf"/>
</dbReference>
<evidence type="ECO:0000313" key="10">
    <source>
        <dbReference type="Proteomes" id="UP000728185"/>
    </source>
</evidence>
<feature type="compositionally biased region" description="Low complexity" evidence="7">
    <location>
        <begin position="394"/>
        <end position="416"/>
    </location>
</feature>
<feature type="region of interest" description="Disordered" evidence="7">
    <location>
        <begin position="1"/>
        <end position="21"/>
    </location>
</feature>
<dbReference type="InterPro" id="IPR031736">
    <property type="entry name" value="REXO1-like_dom"/>
</dbReference>
<keyword evidence="4" id="KW-0378">Hydrolase</keyword>
<feature type="region of interest" description="Disordered" evidence="7">
    <location>
        <begin position="149"/>
        <end position="222"/>
    </location>
</feature>
<evidence type="ECO:0000313" key="9">
    <source>
        <dbReference type="EMBL" id="KAA0194316.1"/>
    </source>
</evidence>
<evidence type="ECO:0000256" key="3">
    <source>
        <dbReference type="ARBA" id="ARBA00022722"/>
    </source>
</evidence>